<sequence>MNYGHYVFPNHIIVICKYFKNFWLSVFYFILLSPCKLQILKTVVNVFGSGFLGISVNDLLVYQKVQQPNSSVINLHSSLSLSFSPLSTLNLNLFPLTALLLLLNHSYSVSLSFSFHSPTHFLLTTLPQSAPAELQFC</sequence>
<feature type="transmembrane region" description="Helical" evidence="1">
    <location>
        <begin position="82"/>
        <end position="103"/>
    </location>
</feature>
<evidence type="ECO:0000256" key="1">
    <source>
        <dbReference type="SAM" id="Phobius"/>
    </source>
</evidence>
<keyword evidence="1" id="KW-0472">Membrane</keyword>
<evidence type="ECO:0000313" key="2">
    <source>
        <dbReference type="EMBL" id="CAK9320328.1"/>
    </source>
</evidence>
<feature type="transmembrane region" description="Helical" evidence="1">
    <location>
        <begin position="12"/>
        <end position="31"/>
    </location>
</feature>
<protein>
    <submittedName>
        <fullName evidence="2">Uncharacterized protein</fullName>
    </submittedName>
</protein>
<evidence type="ECO:0000313" key="3">
    <source>
        <dbReference type="Proteomes" id="UP001642487"/>
    </source>
</evidence>
<keyword evidence="1" id="KW-0812">Transmembrane</keyword>
<accession>A0ABP0YIK0</accession>
<dbReference type="Proteomes" id="UP001642487">
    <property type="component" value="Chromosome 4"/>
</dbReference>
<keyword evidence="1" id="KW-1133">Transmembrane helix</keyword>
<proteinExistence type="predicted"/>
<name>A0ABP0YIK0_9ROSI</name>
<reference evidence="2 3" key="1">
    <citation type="submission" date="2024-03" db="EMBL/GenBank/DDBJ databases">
        <authorList>
            <person name="Gkanogiannis A."/>
            <person name="Becerra Lopez-Lavalle L."/>
        </authorList>
    </citation>
    <scope>NUCLEOTIDE SEQUENCE [LARGE SCALE GENOMIC DNA]</scope>
</reference>
<dbReference type="EMBL" id="OZ021738">
    <property type="protein sequence ID" value="CAK9320328.1"/>
    <property type="molecule type" value="Genomic_DNA"/>
</dbReference>
<gene>
    <name evidence="2" type="ORF">CITCOLO1_LOCUS12376</name>
</gene>
<organism evidence="2 3">
    <name type="scientific">Citrullus colocynthis</name>
    <name type="common">colocynth</name>
    <dbReference type="NCBI Taxonomy" id="252529"/>
    <lineage>
        <taxon>Eukaryota</taxon>
        <taxon>Viridiplantae</taxon>
        <taxon>Streptophyta</taxon>
        <taxon>Embryophyta</taxon>
        <taxon>Tracheophyta</taxon>
        <taxon>Spermatophyta</taxon>
        <taxon>Magnoliopsida</taxon>
        <taxon>eudicotyledons</taxon>
        <taxon>Gunneridae</taxon>
        <taxon>Pentapetalae</taxon>
        <taxon>rosids</taxon>
        <taxon>fabids</taxon>
        <taxon>Cucurbitales</taxon>
        <taxon>Cucurbitaceae</taxon>
        <taxon>Benincaseae</taxon>
        <taxon>Citrullus</taxon>
    </lineage>
</organism>
<feature type="transmembrane region" description="Helical" evidence="1">
    <location>
        <begin position="43"/>
        <end position="62"/>
    </location>
</feature>
<keyword evidence="3" id="KW-1185">Reference proteome</keyword>